<name>A0A4Q0Y0W8_9BACT</name>
<dbReference type="STRING" id="877500.GCA_000935065_00078"/>
<evidence type="ECO:0000313" key="2">
    <source>
        <dbReference type="Proteomes" id="UP000290191"/>
    </source>
</evidence>
<dbReference type="PANTHER" id="PTHR30189">
    <property type="entry name" value="LPS-ASSEMBLY PROTEIN"/>
    <property type="match status" value="1"/>
</dbReference>
<dbReference type="OrthoDB" id="9760225at2"/>
<dbReference type="InterPro" id="IPR020889">
    <property type="entry name" value="LipoPS_assembly_LptD"/>
</dbReference>
<protein>
    <submittedName>
        <fullName evidence="1">Organic solvent tolerance protein</fullName>
    </submittedName>
</protein>
<dbReference type="AlphaFoldDB" id="A0A4Q0Y0W8"/>
<dbReference type="GO" id="GO:0009279">
    <property type="term" value="C:cell outer membrane"/>
    <property type="evidence" value="ECO:0007669"/>
    <property type="project" value="InterPro"/>
</dbReference>
<comment type="caution">
    <text evidence="1">The sequence shown here is derived from an EMBL/GenBank/DDBJ whole genome shotgun (WGS) entry which is preliminary data.</text>
</comment>
<evidence type="ECO:0000313" key="1">
    <source>
        <dbReference type="EMBL" id="RXJ63687.1"/>
    </source>
</evidence>
<proteinExistence type="inferred from homology"/>
<reference evidence="1 2" key="1">
    <citation type="submission" date="2017-10" db="EMBL/GenBank/DDBJ databases">
        <title>Genomics of the genus Arcobacter.</title>
        <authorList>
            <person name="Perez-Cataluna A."/>
            <person name="Figueras M.J."/>
        </authorList>
    </citation>
    <scope>NUCLEOTIDE SEQUENCE [LARGE SCALE GENOMIC DNA]</scope>
    <source>
        <strain evidence="1 2">DSM 24636</strain>
    </source>
</reference>
<keyword evidence="2" id="KW-1185">Reference proteome</keyword>
<dbReference type="InterPro" id="IPR050218">
    <property type="entry name" value="LptD"/>
</dbReference>
<accession>A0A4Q0Y0W8</accession>
<dbReference type="GO" id="GO:1990351">
    <property type="term" value="C:transporter complex"/>
    <property type="evidence" value="ECO:0007669"/>
    <property type="project" value="TreeGrafter"/>
</dbReference>
<dbReference type="Proteomes" id="UP000290191">
    <property type="component" value="Unassembled WGS sequence"/>
</dbReference>
<gene>
    <name evidence="1" type="ORF">CRV06_05720</name>
</gene>
<dbReference type="EMBL" id="PDKO01000003">
    <property type="protein sequence ID" value="RXJ63687.1"/>
    <property type="molecule type" value="Genomic_DNA"/>
</dbReference>
<dbReference type="RefSeq" id="WP_129081721.1">
    <property type="nucleotide sequence ID" value="NZ_CP041070.1"/>
</dbReference>
<dbReference type="PANTHER" id="PTHR30189:SF1">
    <property type="entry name" value="LPS-ASSEMBLY PROTEIN LPTD"/>
    <property type="match status" value="1"/>
</dbReference>
<sequence length="704" mass="81959">MLKKILATAILVVTLHAEVEKFQILANNLVTENDIVIATGNVVAFSPTYYITAQKAVYDKKKGTFELFDDVVVLKNNNVQTKSNYSYLDLNTDDSYQKPSLYFEEANSIWISSKDATKKNDIVHLESSILSSCDCVDPDWSIKFTSADYDTKDKWINIYNPRIYLKDVPLIYSPYIGFSTDTTRRTGLLIPTIGYSSSDGAFYSQPIYIAPAPNYDIEIVPEYKTERGKGVYTYFRYADSVDSMLQLSLGYFKDFKSYQDENDIRNREHYGIGVNYVRKNMLSPNKLGYSDGLYVDINYLNDVEYQNLDDGFEEDDETKKVESKINYVYNTPNYYLGTYFRYYIDLDEIKLNDSNSNTLQELPKLQAHTYNRPLFLDKLLVSTDFKYTNHERNNGLNAQQYEFNIPISYSFSLLDDYLKLGLKQEFSFNKYEYSNVDVDFEDGTYIESKSTVSLNTDLVKPYDDYIHTANLFANYNHIDTMKKDGDLYAITNDSSTLSPFPISKGEDNIEIGINHSLYDKDNFKQIINHKLTQTMKYDDYNDFKLDNIENEIRYNYILGSIRNKLVYNYDDKELIESSSSFSLTYENIYLSLGHYLSKDTPNSGKEDLESYSVMSRYKISDKYSLGYYTNYNLKEDVRTKHGVMFTIKDSCWDLNLKYERDIEATSSRYTDYKTQDILYVQLFLKPLGGINQQYTIRDKDSTEE</sequence>
<organism evidence="1 2">
    <name type="scientific">Halarcobacter anaerophilus</name>
    <dbReference type="NCBI Taxonomy" id="877500"/>
    <lineage>
        <taxon>Bacteria</taxon>
        <taxon>Pseudomonadati</taxon>
        <taxon>Campylobacterota</taxon>
        <taxon>Epsilonproteobacteria</taxon>
        <taxon>Campylobacterales</taxon>
        <taxon>Arcobacteraceae</taxon>
        <taxon>Halarcobacter</taxon>
    </lineage>
</organism>
<dbReference type="GO" id="GO:0043165">
    <property type="term" value="P:Gram-negative-bacterium-type cell outer membrane assembly"/>
    <property type="evidence" value="ECO:0007669"/>
    <property type="project" value="InterPro"/>
</dbReference>
<dbReference type="GO" id="GO:0015920">
    <property type="term" value="P:lipopolysaccharide transport"/>
    <property type="evidence" value="ECO:0007669"/>
    <property type="project" value="InterPro"/>
</dbReference>
<dbReference type="HAMAP" id="MF_01411">
    <property type="entry name" value="LPS_assembly_LptD"/>
    <property type="match status" value="1"/>
</dbReference>